<dbReference type="EMBL" id="BAAAZH010000017">
    <property type="protein sequence ID" value="GAA4121253.1"/>
    <property type="molecule type" value="Genomic_DNA"/>
</dbReference>
<feature type="transmembrane region" description="Helical" evidence="1">
    <location>
        <begin position="206"/>
        <end position="227"/>
    </location>
</feature>
<protein>
    <recommendedName>
        <fullName evidence="4">DUF3592 domain-containing protein</fullName>
    </recommendedName>
</protein>
<reference evidence="3" key="1">
    <citation type="journal article" date="2019" name="Int. J. Syst. Evol. Microbiol.">
        <title>The Global Catalogue of Microorganisms (GCM) 10K type strain sequencing project: providing services to taxonomists for standard genome sequencing and annotation.</title>
        <authorList>
            <consortium name="The Broad Institute Genomics Platform"/>
            <consortium name="The Broad Institute Genome Sequencing Center for Infectious Disease"/>
            <person name="Wu L."/>
            <person name="Ma J."/>
        </authorList>
    </citation>
    <scope>NUCLEOTIDE SEQUENCE [LARGE SCALE GENOMIC DNA]</scope>
    <source>
        <strain evidence="3">JCM 16703</strain>
    </source>
</reference>
<evidence type="ECO:0000313" key="3">
    <source>
        <dbReference type="Proteomes" id="UP001501495"/>
    </source>
</evidence>
<dbReference type="RefSeq" id="WP_344733846.1">
    <property type="nucleotide sequence ID" value="NZ_BAAAZH010000017.1"/>
</dbReference>
<gene>
    <name evidence="2" type="ORF">GCM10022215_26020</name>
</gene>
<feature type="transmembrane region" description="Helical" evidence="1">
    <location>
        <begin position="7"/>
        <end position="27"/>
    </location>
</feature>
<evidence type="ECO:0000313" key="2">
    <source>
        <dbReference type="EMBL" id="GAA4121253.1"/>
    </source>
</evidence>
<evidence type="ECO:0008006" key="4">
    <source>
        <dbReference type="Google" id="ProtNLM"/>
    </source>
</evidence>
<name>A0ABP7XL62_9ACTN</name>
<sequence>MTARGHLLLRLAALVGMVVLAFGWLLVGRVDTSATRLERAIADGDVTSVELAGGLDQPYLGFTTVEARWRLHGIARSTRFTEVHCRNGTMSCPAARGATGTRTTDVAAELRTFAPGLRFARSDADPFTAPGRTTLGLGTLAIGMLVLLTLVAGPEPRLATRWAWFWIMSGVPVVGGVAFTLLGAPWRASAYLQPGVRPTGGRLTGGWAFLLCSIPAAVVGSLNGWLLGHW</sequence>
<keyword evidence="1" id="KW-1133">Transmembrane helix</keyword>
<evidence type="ECO:0000256" key="1">
    <source>
        <dbReference type="SAM" id="Phobius"/>
    </source>
</evidence>
<dbReference type="Proteomes" id="UP001501495">
    <property type="component" value="Unassembled WGS sequence"/>
</dbReference>
<feature type="transmembrane region" description="Helical" evidence="1">
    <location>
        <begin position="164"/>
        <end position="186"/>
    </location>
</feature>
<feature type="transmembrane region" description="Helical" evidence="1">
    <location>
        <begin position="135"/>
        <end position="152"/>
    </location>
</feature>
<proteinExistence type="predicted"/>
<organism evidence="2 3">
    <name type="scientific">Nocardioides fonticola</name>
    <dbReference type="NCBI Taxonomy" id="450363"/>
    <lineage>
        <taxon>Bacteria</taxon>
        <taxon>Bacillati</taxon>
        <taxon>Actinomycetota</taxon>
        <taxon>Actinomycetes</taxon>
        <taxon>Propionibacteriales</taxon>
        <taxon>Nocardioidaceae</taxon>
        <taxon>Nocardioides</taxon>
    </lineage>
</organism>
<comment type="caution">
    <text evidence="2">The sequence shown here is derived from an EMBL/GenBank/DDBJ whole genome shotgun (WGS) entry which is preliminary data.</text>
</comment>
<accession>A0ABP7XL62</accession>
<keyword evidence="1" id="KW-0812">Transmembrane</keyword>
<keyword evidence="3" id="KW-1185">Reference proteome</keyword>
<keyword evidence="1" id="KW-0472">Membrane</keyword>